<keyword evidence="2" id="KW-1185">Reference proteome</keyword>
<sequence length="344" mass="38806">MDYPGEKLLLKMWETLAEKGIGSLLVPWQEKRLADARVEIRRKEMLALAQAEIEVDSIKSGRSSFQLKPEVKLLNAPSDKIDKQGRVEPTIDLTELATAVGNNDFSESIRKETNVAKSILVAENILSQDQQEPSDTLIEDDWLFSWRDYAGRVSGKELQDLWGRILAGEVKQPGSYSMRTLEFLKGLSKSEAELISKAARFVIDGRIYREKEEFLEGDGLYFSKLLFLQDIGILSGVEALGLTTTYKTQDKSKYFKGLVASNKIILIEHEDKNKTVEANVYLLTRVGAEVLKLASFGVHDDYLDSVAKDYAKKGFNVKTADFIQQTSESGRYFNTKEVNLEENI</sequence>
<gene>
    <name evidence="1" type="ORF">K6Q96_22695</name>
</gene>
<dbReference type="InterPro" id="IPR021254">
    <property type="entry name" value="DUF2806"/>
</dbReference>
<name>A0ABY4WZW2_9GAMM</name>
<proteinExistence type="predicted"/>
<organism evidence="1 2">
    <name type="scientific">Grimontia kaedaensis</name>
    <dbReference type="NCBI Taxonomy" id="2872157"/>
    <lineage>
        <taxon>Bacteria</taxon>
        <taxon>Pseudomonadati</taxon>
        <taxon>Pseudomonadota</taxon>
        <taxon>Gammaproteobacteria</taxon>
        <taxon>Vibrionales</taxon>
        <taxon>Vibrionaceae</taxon>
        <taxon>Grimontia</taxon>
    </lineage>
</organism>
<dbReference type="Pfam" id="PF10987">
    <property type="entry name" value="DUF2806"/>
    <property type="match status" value="1"/>
</dbReference>
<evidence type="ECO:0000313" key="2">
    <source>
        <dbReference type="Proteomes" id="UP001056255"/>
    </source>
</evidence>
<reference evidence="1" key="1">
    <citation type="submission" date="2021-08" db="EMBL/GenBank/DDBJ databases">
        <authorList>
            <person name="Sakaguchi M."/>
            <person name="Kikuchi T."/>
            <person name="Urbanczyk H."/>
        </authorList>
    </citation>
    <scope>NUCLEOTIDE SEQUENCE</scope>
    <source>
        <strain evidence="1">020920N</strain>
    </source>
</reference>
<evidence type="ECO:0000313" key="1">
    <source>
        <dbReference type="EMBL" id="USH04537.1"/>
    </source>
</evidence>
<dbReference type="RefSeq" id="WP_251880381.1">
    <property type="nucleotide sequence ID" value="NZ_CP082276.1"/>
</dbReference>
<accession>A0ABY4WZW2</accession>
<dbReference type="EMBL" id="CP082276">
    <property type="protein sequence ID" value="USH04537.1"/>
    <property type="molecule type" value="Genomic_DNA"/>
</dbReference>
<dbReference type="Proteomes" id="UP001056255">
    <property type="component" value="Chromosome II"/>
</dbReference>
<protein>
    <submittedName>
        <fullName evidence="1">DUF2806 domain-containing protein</fullName>
    </submittedName>
</protein>